<comment type="caution">
    <text evidence="2">The sequence shown here is derived from an EMBL/GenBank/DDBJ whole genome shotgun (WGS) entry which is preliminary data.</text>
</comment>
<accession>A0A163QWB6</accession>
<evidence type="ECO:0000256" key="1">
    <source>
        <dbReference type="SAM" id="MobiDB-lite"/>
    </source>
</evidence>
<name>A0A163QWB6_9BACL</name>
<sequence>MINLLQLNTIISQHFQTIRAAEGSLSLKMNQLLTARILEIFPDQTATILYNGATMHAKLEAPLTKGIEYVFEVAEQNGNIVLKKIDSDPVKSTSEQILHKWNLTASDSNKKAVDFSLLEKIPLTKENIKIVAEILKQTIALPLQDKKAIVHRMLELQLPARPESIQAVSQSFKMSSAFEEMKLLYDALMNYSHKDKVISKTVDTIRNMYGFESEELQSKPSIPLENQQKPSLKTVTESLIQNKITSSNLKEDEINSVIKDESPNFSSPGNKSEPILNSSELKRNPSQEFIQAVEKWLQKSGLLHEKNILIDPEQVKLGETVKSQLLYLQRHADSLNLPENVLQKVEQAVAKLTSQQLQNIQITENLQQYILHIPFGLNNNPKEMKITWEGKKQNGKAMDPAHCRMLFWLEMQNLNEIAVDVQIQNRILSVKVYNDHPSLEKLSAPFLSSLKNRMKEMNYTLSSVTFVQQQKKMTSAEKPNFYKGLDLRV</sequence>
<evidence type="ECO:0000313" key="2">
    <source>
        <dbReference type="EMBL" id="KZE65855.1"/>
    </source>
</evidence>
<organism evidence="2 3">
    <name type="scientific">Fictibacillus phosphorivorans</name>
    <dbReference type="NCBI Taxonomy" id="1221500"/>
    <lineage>
        <taxon>Bacteria</taxon>
        <taxon>Bacillati</taxon>
        <taxon>Bacillota</taxon>
        <taxon>Bacilli</taxon>
        <taxon>Bacillales</taxon>
        <taxon>Fictibacillaceae</taxon>
        <taxon>Fictibacillus</taxon>
    </lineage>
</organism>
<reference evidence="3" key="1">
    <citation type="submission" date="2016-01" db="EMBL/GenBank/DDBJ databases">
        <title>Draft genome of Chromobacterium sp. F49.</title>
        <authorList>
            <person name="Hong K.W."/>
        </authorList>
    </citation>
    <scope>NUCLEOTIDE SEQUENCE [LARGE SCALE GENOMIC DNA]</scope>
    <source>
        <strain evidence="3">P7IIIA</strain>
    </source>
</reference>
<feature type="region of interest" description="Disordered" evidence="1">
    <location>
        <begin position="259"/>
        <end position="278"/>
    </location>
</feature>
<evidence type="ECO:0000313" key="3">
    <source>
        <dbReference type="Proteomes" id="UP000076567"/>
    </source>
</evidence>
<gene>
    <name evidence="2" type="ORF">AWM68_05605</name>
</gene>
<dbReference type="EMBL" id="LRFC01000023">
    <property type="protein sequence ID" value="KZE65855.1"/>
    <property type="molecule type" value="Genomic_DNA"/>
</dbReference>
<evidence type="ECO:0008006" key="4">
    <source>
        <dbReference type="Google" id="ProtNLM"/>
    </source>
</evidence>
<dbReference type="Proteomes" id="UP000076567">
    <property type="component" value="Unassembled WGS sequence"/>
</dbReference>
<feature type="compositionally biased region" description="Polar residues" evidence="1">
    <location>
        <begin position="263"/>
        <end position="278"/>
    </location>
</feature>
<keyword evidence="3" id="KW-1185">Reference proteome</keyword>
<dbReference type="AlphaFoldDB" id="A0A163QWB6"/>
<proteinExistence type="predicted"/>
<dbReference type="OrthoDB" id="2351076at2"/>
<protein>
    <recommendedName>
        <fullName evidence="4">Flagellar hook-length control protein-like C-terminal domain-containing protein</fullName>
    </recommendedName>
</protein>